<dbReference type="GO" id="GO:0005840">
    <property type="term" value="C:ribosome"/>
    <property type="evidence" value="ECO:0007669"/>
    <property type="project" value="UniProtKB-KW"/>
</dbReference>
<evidence type="ECO:0000313" key="7">
    <source>
        <dbReference type="Proteomes" id="UP000006310"/>
    </source>
</evidence>
<keyword evidence="2" id="KW-0689">Ribosomal protein</keyword>
<feature type="compositionally biased region" description="Polar residues" evidence="5">
    <location>
        <begin position="94"/>
        <end position="109"/>
    </location>
</feature>
<evidence type="ECO:0000313" key="6">
    <source>
        <dbReference type="EMBL" id="CCK69505.1"/>
    </source>
</evidence>
<dbReference type="Gene3D" id="1.10.287.310">
    <property type="match status" value="1"/>
</dbReference>
<dbReference type="EMBL" id="HE978316">
    <property type="protein sequence ID" value="CCK69505.1"/>
    <property type="molecule type" value="Genomic_DNA"/>
</dbReference>
<name>J7R3V7_HUIN7</name>
<accession>J7R3V7</accession>
<proteinExistence type="inferred from homology"/>
<keyword evidence="4" id="KW-0175">Coiled coil</keyword>
<evidence type="ECO:0000256" key="2">
    <source>
        <dbReference type="ARBA" id="ARBA00022980"/>
    </source>
</evidence>
<evidence type="ECO:0000256" key="1">
    <source>
        <dbReference type="ARBA" id="ARBA00009254"/>
    </source>
</evidence>
<dbReference type="AlphaFoldDB" id="J7R3V7"/>
<keyword evidence="3" id="KW-0687">Ribonucleoprotein</keyword>
<reference evidence="7" key="2">
    <citation type="submission" date="2012-08" db="EMBL/GenBank/DDBJ databases">
        <title>Genome sequence of Kazachstania naganishii.</title>
        <authorList>
            <person name="Gordon J.L."/>
            <person name="Armisen D."/>
            <person name="Proux-Wera E."/>
            <person name="OhEigeartaigh S.S."/>
            <person name="Byrne K.P."/>
            <person name="Wolfe K.H."/>
        </authorList>
    </citation>
    <scope>NUCLEOTIDE SEQUENCE [LARGE SCALE GENOMIC DNA]</scope>
    <source>
        <strain evidence="7">ATCC MYA-139 / BCRC 22969 / CBS 8797 / CCRC 22969 / KCTC 17520 / NBRC 10181 / NCYC 3082</strain>
    </source>
</reference>
<evidence type="ECO:0000256" key="3">
    <source>
        <dbReference type="ARBA" id="ARBA00023274"/>
    </source>
</evidence>
<dbReference type="KEGG" id="kng:KNAG_0C04010"/>
<dbReference type="Pfam" id="PF00831">
    <property type="entry name" value="Ribosomal_L29"/>
    <property type="match status" value="1"/>
</dbReference>
<feature type="coiled-coil region" evidence="4">
    <location>
        <begin position="4"/>
        <end position="31"/>
    </location>
</feature>
<dbReference type="RefSeq" id="XP_022463751.1">
    <property type="nucleotide sequence ID" value="XM_022607124.1"/>
</dbReference>
<dbReference type="HAMAP" id="MF_00374">
    <property type="entry name" value="Ribosomal_uL29"/>
    <property type="match status" value="1"/>
</dbReference>
<dbReference type="Proteomes" id="UP000006310">
    <property type="component" value="Chromosome 3"/>
</dbReference>
<dbReference type="GO" id="GO:0006412">
    <property type="term" value="P:translation"/>
    <property type="evidence" value="ECO:0007669"/>
    <property type="project" value="InterPro"/>
</dbReference>
<comment type="similarity">
    <text evidence="1">Belongs to the universal ribosomal protein uL29 family.</text>
</comment>
<organism evidence="6 7">
    <name type="scientific">Huiozyma naganishii (strain ATCC MYA-139 / BCRC 22969 / CBS 8797 / KCTC 17520 / NBRC 10181 / NCYC 3082 / Yp74L-3)</name>
    <name type="common">Yeast</name>
    <name type="synonym">Kazachstania naganishii</name>
    <dbReference type="NCBI Taxonomy" id="1071383"/>
    <lineage>
        <taxon>Eukaryota</taxon>
        <taxon>Fungi</taxon>
        <taxon>Dikarya</taxon>
        <taxon>Ascomycota</taxon>
        <taxon>Saccharomycotina</taxon>
        <taxon>Saccharomycetes</taxon>
        <taxon>Saccharomycetales</taxon>
        <taxon>Saccharomycetaceae</taxon>
        <taxon>Huiozyma</taxon>
    </lineage>
</organism>
<dbReference type="GO" id="GO:0003735">
    <property type="term" value="F:structural constituent of ribosome"/>
    <property type="evidence" value="ECO:0007669"/>
    <property type="project" value="InterPro"/>
</dbReference>
<dbReference type="InterPro" id="IPR001854">
    <property type="entry name" value="Ribosomal_uL29"/>
</dbReference>
<evidence type="ECO:0000256" key="5">
    <source>
        <dbReference type="SAM" id="MobiDB-lite"/>
    </source>
</evidence>
<evidence type="ECO:0000256" key="4">
    <source>
        <dbReference type="SAM" id="Coils"/>
    </source>
</evidence>
<dbReference type="InterPro" id="IPR036049">
    <property type="entry name" value="Ribosomal_uL29_sf"/>
</dbReference>
<feature type="region of interest" description="Disordered" evidence="5">
    <location>
        <begin position="68"/>
        <end position="109"/>
    </location>
</feature>
<dbReference type="NCBIfam" id="TIGR00012">
    <property type="entry name" value="L29"/>
    <property type="match status" value="1"/>
</dbReference>
<evidence type="ECO:0008006" key="8">
    <source>
        <dbReference type="Google" id="ProtNLM"/>
    </source>
</evidence>
<dbReference type="GO" id="GO:1990904">
    <property type="term" value="C:ribonucleoprotein complex"/>
    <property type="evidence" value="ECO:0007669"/>
    <property type="project" value="UniProtKB-KW"/>
</dbReference>
<sequence length="109" mass="12413">MSTHELQTKTKEELENLLIDLKKRLSLLKERKNVDPPSPGAIEALRKDIAQTLVVLNERNREFLKRQYIGKRSQTRGTRRRGVQRAGGKKPTGKNITPSSSINQLHLTS</sequence>
<reference evidence="6 7" key="1">
    <citation type="journal article" date="2011" name="Proc. Natl. Acad. Sci. U.S.A.">
        <title>Evolutionary erosion of yeast sex chromosomes by mating-type switching accidents.</title>
        <authorList>
            <person name="Gordon J.L."/>
            <person name="Armisen D."/>
            <person name="Proux-Wera E."/>
            <person name="Oheigeartaigh S.S."/>
            <person name="Byrne K.P."/>
            <person name="Wolfe K.H."/>
        </authorList>
    </citation>
    <scope>NUCLEOTIDE SEQUENCE [LARGE SCALE GENOMIC DNA]</scope>
    <source>
        <strain evidence="7">ATCC MYA-139 / BCRC 22969 / CBS 8797 / CCRC 22969 / KCTC 17520 / NBRC 10181 / NCYC 3082</strain>
    </source>
</reference>
<dbReference type="SUPFAM" id="SSF46561">
    <property type="entry name" value="Ribosomal protein L29 (L29p)"/>
    <property type="match status" value="1"/>
</dbReference>
<feature type="compositionally biased region" description="Basic residues" evidence="5">
    <location>
        <begin position="73"/>
        <end position="92"/>
    </location>
</feature>
<dbReference type="HOGENOM" id="CLU_2184370_0_0_1"/>
<protein>
    <recommendedName>
        <fullName evidence="8">50S ribosomal protein L29</fullName>
    </recommendedName>
</protein>
<keyword evidence="7" id="KW-1185">Reference proteome</keyword>
<dbReference type="STRING" id="1071383.J7R3V7"/>
<dbReference type="GeneID" id="34525185"/>
<gene>
    <name evidence="6" type="primary">KNAG0C04010</name>
    <name evidence="6" type="ordered locus">KNAG_0C04010</name>
</gene>